<dbReference type="Pfam" id="PF00001">
    <property type="entry name" value="7tm_1"/>
    <property type="match status" value="1"/>
</dbReference>
<feature type="transmembrane region" description="Helical" evidence="9">
    <location>
        <begin position="248"/>
        <end position="268"/>
    </location>
</feature>
<reference evidence="11" key="1">
    <citation type="submission" date="2022-08" db="UniProtKB">
        <authorList>
            <consortium name="EnsemblMetazoa"/>
        </authorList>
    </citation>
    <scope>IDENTIFICATION</scope>
    <source>
        <strain evidence="11">05x7-T-G4-1.051#20</strain>
    </source>
</reference>
<evidence type="ECO:0000256" key="1">
    <source>
        <dbReference type="ARBA" id="ARBA00004651"/>
    </source>
</evidence>
<feature type="transmembrane region" description="Helical" evidence="9">
    <location>
        <begin position="24"/>
        <end position="48"/>
    </location>
</feature>
<keyword evidence="7" id="KW-0675">Receptor</keyword>
<dbReference type="PANTHER" id="PTHR22752">
    <property type="entry name" value="G PROTEIN-COUPLED RECEPTOR"/>
    <property type="match status" value="1"/>
</dbReference>
<evidence type="ECO:0000256" key="6">
    <source>
        <dbReference type="ARBA" id="ARBA00023136"/>
    </source>
</evidence>
<keyword evidence="3 9" id="KW-0812">Transmembrane</keyword>
<dbReference type="PANTHER" id="PTHR22752:SF14">
    <property type="entry name" value="G-PROTEIN COUPLED RECEPTORS FAMILY 1 PROFILE DOMAIN-CONTAINING PROTEIN"/>
    <property type="match status" value="1"/>
</dbReference>
<dbReference type="InterPro" id="IPR017452">
    <property type="entry name" value="GPCR_Rhodpsn_7TM"/>
</dbReference>
<dbReference type="EnsemblMetazoa" id="G25455.1">
    <property type="protein sequence ID" value="G25455.1:cds"/>
    <property type="gene ID" value="G25455"/>
</dbReference>
<comment type="subcellular location">
    <subcellularLocation>
        <location evidence="1">Cell membrane</location>
        <topology evidence="1">Multi-pass membrane protein</topology>
    </subcellularLocation>
</comment>
<keyword evidence="5" id="KW-0297">G-protein coupled receptor</keyword>
<dbReference type="CDD" id="cd00637">
    <property type="entry name" value="7tm_classA_rhodopsin-like"/>
    <property type="match status" value="1"/>
</dbReference>
<feature type="transmembrane region" description="Helical" evidence="9">
    <location>
        <begin position="60"/>
        <end position="84"/>
    </location>
</feature>
<dbReference type="PROSITE" id="PS50262">
    <property type="entry name" value="G_PROTEIN_RECEP_F1_2"/>
    <property type="match status" value="1"/>
</dbReference>
<feature type="domain" description="G-protein coupled receptors family 1 profile" evidence="10">
    <location>
        <begin position="39"/>
        <end position="300"/>
    </location>
</feature>
<organism evidence="11 12">
    <name type="scientific">Magallana gigas</name>
    <name type="common">Pacific oyster</name>
    <name type="synonym">Crassostrea gigas</name>
    <dbReference type="NCBI Taxonomy" id="29159"/>
    <lineage>
        <taxon>Eukaryota</taxon>
        <taxon>Metazoa</taxon>
        <taxon>Spiralia</taxon>
        <taxon>Lophotrochozoa</taxon>
        <taxon>Mollusca</taxon>
        <taxon>Bivalvia</taxon>
        <taxon>Autobranchia</taxon>
        <taxon>Pteriomorphia</taxon>
        <taxon>Ostreida</taxon>
        <taxon>Ostreoidea</taxon>
        <taxon>Ostreidae</taxon>
        <taxon>Magallana</taxon>
    </lineage>
</organism>
<name>A0A8W8KVJ9_MAGGI</name>
<protein>
    <recommendedName>
        <fullName evidence="10">G-protein coupled receptors family 1 profile domain-containing protein</fullName>
    </recommendedName>
</protein>
<evidence type="ECO:0000256" key="3">
    <source>
        <dbReference type="ARBA" id="ARBA00022692"/>
    </source>
</evidence>
<dbReference type="Proteomes" id="UP000005408">
    <property type="component" value="Unassembled WGS sequence"/>
</dbReference>
<evidence type="ECO:0000256" key="5">
    <source>
        <dbReference type="ARBA" id="ARBA00023040"/>
    </source>
</evidence>
<dbReference type="GO" id="GO:0005886">
    <property type="term" value="C:plasma membrane"/>
    <property type="evidence" value="ECO:0007669"/>
    <property type="project" value="UniProtKB-SubCell"/>
</dbReference>
<evidence type="ECO:0000313" key="11">
    <source>
        <dbReference type="EnsemblMetazoa" id="G25455.1:cds"/>
    </source>
</evidence>
<evidence type="ECO:0000256" key="8">
    <source>
        <dbReference type="ARBA" id="ARBA00023224"/>
    </source>
</evidence>
<dbReference type="AlphaFoldDB" id="A0A8W8KVJ9"/>
<keyword evidence="12" id="KW-1185">Reference proteome</keyword>
<evidence type="ECO:0000256" key="9">
    <source>
        <dbReference type="SAM" id="Phobius"/>
    </source>
</evidence>
<keyword evidence="2" id="KW-1003">Cell membrane</keyword>
<keyword evidence="6 9" id="KW-0472">Membrane</keyword>
<dbReference type="PRINTS" id="PR00237">
    <property type="entry name" value="GPCRRHODOPSN"/>
</dbReference>
<feature type="transmembrane region" description="Helical" evidence="9">
    <location>
        <begin position="280"/>
        <end position="303"/>
    </location>
</feature>
<accession>A0A8W8KVJ9</accession>
<dbReference type="GO" id="GO:0004930">
    <property type="term" value="F:G protein-coupled receptor activity"/>
    <property type="evidence" value="ECO:0007669"/>
    <property type="project" value="UniProtKB-KW"/>
</dbReference>
<dbReference type="InterPro" id="IPR000276">
    <property type="entry name" value="GPCR_Rhodpsn"/>
</dbReference>
<feature type="transmembrane region" description="Helical" evidence="9">
    <location>
        <begin position="218"/>
        <end position="236"/>
    </location>
</feature>
<evidence type="ECO:0000256" key="7">
    <source>
        <dbReference type="ARBA" id="ARBA00023170"/>
    </source>
</evidence>
<keyword evidence="8" id="KW-0807">Transducer</keyword>
<keyword evidence="4 9" id="KW-1133">Transmembrane helix</keyword>
<dbReference type="Gene3D" id="1.20.1070.10">
    <property type="entry name" value="Rhodopsin 7-helix transmembrane proteins"/>
    <property type="match status" value="1"/>
</dbReference>
<dbReference type="SUPFAM" id="SSF81321">
    <property type="entry name" value="Family A G protein-coupled receptor-like"/>
    <property type="match status" value="1"/>
</dbReference>
<dbReference type="SMART" id="SM01381">
    <property type="entry name" value="7TM_GPCR_Srsx"/>
    <property type="match status" value="1"/>
</dbReference>
<sequence length="334" mass="37976">MDAEVETNQSLSQLSWTSVGVKDLYGSLLITISVFILTINGLLLFVIYSSKYLHRRQNAFVVSLAISDILNGFVEGPFFAHITLNRPEQLPPHACVFVFFVNHYTKASVSFSLMALCIERCLAVSVPLKYQSIVTNRSCAITIILIWVVSAFFTALPLLRDRIVYDKDKMACTFEGHSRRYTLDTIILYIVFSRLIPTFVILVCMTTTLDKARSRFKFSTIIAAVPFAAIPVAYPLNLKKITIKALRSLLYLSIIFSVLTIVCCASGIQRAIRNDNFPPVYEMILEFISLSYYFITPVIILIFNRQYQNRIVSLFCKRCVRTNRVEQDPSPQPT</sequence>
<evidence type="ECO:0000313" key="12">
    <source>
        <dbReference type="Proteomes" id="UP000005408"/>
    </source>
</evidence>
<evidence type="ECO:0000259" key="10">
    <source>
        <dbReference type="PROSITE" id="PS50262"/>
    </source>
</evidence>
<feature type="transmembrane region" description="Helical" evidence="9">
    <location>
        <begin position="139"/>
        <end position="159"/>
    </location>
</feature>
<proteinExistence type="predicted"/>
<evidence type="ECO:0000256" key="4">
    <source>
        <dbReference type="ARBA" id="ARBA00022989"/>
    </source>
</evidence>
<dbReference type="OrthoDB" id="10042731at2759"/>
<feature type="transmembrane region" description="Helical" evidence="9">
    <location>
        <begin position="186"/>
        <end position="206"/>
    </location>
</feature>
<dbReference type="OMA" id="PVAYPLN"/>
<evidence type="ECO:0000256" key="2">
    <source>
        <dbReference type="ARBA" id="ARBA00022475"/>
    </source>
</evidence>